<protein>
    <recommendedName>
        <fullName evidence="4">WD40 repeat domain-containing protein</fullName>
    </recommendedName>
</protein>
<keyword evidence="1" id="KW-0853">WD repeat</keyword>
<evidence type="ECO:0008006" key="4">
    <source>
        <dbReference type="Google" id="ProtNLM"/>
    </source>
</evidence>
<evidence type="ECO:0000313" key="2">
    <source>
        <dbReference type="EMBL" id="MBZ5710924.1"/>
    </source>
</evidence>
<gene>
    <name evidence="2" type="ORF">K7C98_16810</name>
</gene>
<feature type="repeat" description="WD" evidence="1">
    <location>
        <begin position="582"/>
        <end position="611"/>
    </location>
</feature>
<name>A0ABS7TRR5_9BACT</name>
<dbReference type="PROSITE" id="PS50082">
    <property type="entry name" value="WD_REPEATS_2"/>
    <property type="match status" value="1"/>
</dbReference>
<accession>A0ABS7TRR5</accession>
<keyword evidence="3" id="KW-1185">Reference proteome</keyword>
<dbReference type="Gene3D" id="2.130.10.10">
    <property type="entry name" value="YVTN repeat-like/Quinoprotein amine dehydrogenase"/>
    <property type="match status" value="3"/>
</dbReference>
<dbReference type="Proteomes" id="UP001139031">
    <property type="component" value="Unassembled WGS sequence"/>
</dbReference>
<dbReference type="Pfam" id="PF00400">
    <property type="entry name" value="WD40"/>
    <property type="match status" value="1"/>
</dbReference>
<dbReference type="SUPFAM" id="SSF50969">
    <property type="entry name" value="YVTN repeat-like/Quinoprotein amine dehydrogenase"/>
    <property type="match status" value="1"/>
</dbReference>
<dbReference type="InterPro" id="IPR001680">
    <property type="entry name" value="WD40_rpt"/>
</dbReference>
<comment type="caution">
    <text evidence="2">The sequence shown here is derived from an EMBL/GenBank/DDBJ whole genome shotgun (WGS) entry which is preliminary data.</text>
</comment>
<dbReference type="PROSITE" id="PS50294">
    <property type="entry name" value="WD_REPEATS_REGION"/>
    <property type="match status" value="1"/>
</dbReference>
<reference evidence="2" key="1">
    <citation type="submission" date="2021-08" db="EMBL/GenBank/DDBJ databases">
        <authorList>
            <person name="Stevens D.C."/>
        </authorList>
    </citation>
    <scope>NUCLEOTIDE SEQUENCE</scope>
    <source>
        <strain evidence="2">DSM 53165</strain>
    </source>
</reference>
<dbReference type="InterPro" id="IPR011044">
    <property type="entry name" value="Quino_amine_DH_bsu"/>
</dbReference>
<proteinExistence type="predicted"/>
<dbReference type="SUPFAM" id="SSF50998">
    <property type="entry name" value="Quinoprotein alcohol dehydrogenase-like"/>
    <property type="match status" value="1"/>
</dbReference>
<dbReference type="RefSeq" id="WP_224192694.1">
    <property type="nucleotide sequence ID" value="NZ_JAIRAU010000021.1"/>
</dbReference>
<evidence type="ECO:0000313" key="3">
    <source>
        <dbReference type="Proteomes" id="UP001139031"/>
    </source>
</evidence>
<dbReference type="InterPro" id="IPR011047">
    <property type="entry name" value="Quinoprotein_ADH-like_sf"/>
</dbReference>
<dbReference type="SUPFAM" id="SSF63829">
    <property type="entry name" value="Calcium-dependent phosphotriesterase"/>
    <property type="match status" value="1"/>
</dbReference>
<organism evidence="2 3">
    <name type="scientific">Nannocystis pusilla</name>
    <dbReference type="NCBI Taxonomy" id="889268"/>
    <lineage>
        <taxon>Bacteria</taxon>
        <taxon>Pseudomonadati</taxon>
        <taxon>Myxococcota</taxon>
        <taxon>Polyangia</taxon>
        <taxon>Nannocystales</taxon>
        <taxon>Nannocystaceae</taxon>
        <taxon>Nannocystis</taxon>
    </lineage>
</organism>
<sequence length="615" mass="65991">MPWIPRPTAPIIRLDAGPRAPVLQIFHGKPHALAFLADGSLVVGMSRGLTVHDPTAPTPPRAALDVGGKVEWMVAHPDGESVVAAVSDPRARAVVRVWPATARVVTLLRPSSHEGHFCGGLSPDGAQLVWLNSDPSPVLVTVDALTGARLRELELPKEFGRADTLAVRSDGAVYLTGEYVNIIHPDGRREPRLDSPFYMRPQPLFVDDRGGMIGSDGHRFVVAGGLFEAAGRIDMRSSGGNVSHDRARITFHDSLDPVQVWDVAAERVIFRAEMKRASGSIPGWWGQSAAASATHVAAIDHADASITIWPIDQPDAPVATMTGYSQGVRRLMFHGAGLTVHTCQPTNTLNAVIELDRTTGAAQMLARDQVHDIARTRDGQRLLVLREDRTLEPVAIDLFDAAGAVVETLSVQKGAGELALAPDDAMWGVVSHTYPVGHRQEPTCHAQWRPFGASKWAKTLKLRGRWQCLALADTAAAVAVEKEVTVVAFAKGKTLLTTQLPERVARIAISRDGAWVGVACLDALRLIRVATGAVVELAVDLPGERTGAVAMCFQDGAWMFVAYASGAITRHRVPSGEQTAALFGHTDAVRALAWADGALWSGSEDGTILRWGDLD</sequence>
<dbReference type="SMART" id="SM00320">
    <property type="entry name" value="WD40"/>
    <property type="match status" value="1"/>
</dbReference>
<dbReference type="EMBL" id="JAIRAU010000021">
    <property type="protein sequence ID" value="MBZ5710924.1"/>
    <property type="molecule type" value="Genomic_DNA"/>
</dbReference>
<dbReference type="InterPro" id="IPR015943">
    <property type="entry name" value="WD40/YVTN_repeat-like_dom_sf"/>
</dbReference>
<evidence type="ECO:0000256" key="1">
    <source>
        <dbReference type="PROSITE-ProRule" id="PRU00221"/>
    </source>
</evidence>